<protein>
    <submittedName>
        <fullName evidence="1">Uncharacterized protein</fullName>
    </submittedName>
</protein>
<organism evidence="1 2">
    <name type="scientific">Mycena albidolilacea</name>
    <dbReference type="NCBI Taxonomy" id="1033008"/>
    <lineage>
        <taxon>Eukaryota</taxon>
        <taxon>Fungi</taxon>
        <taxon>Dikarya</taxon>
        <taxon>Basidiomycota</taxon>
        <taxon>Agaricomycotina</taxon>
        <taxon>Agaricomycetes</taxon>
        <taxon>Agaricomycetidae</taxon>
        <taxon>Agaricales</taxon>
        <taxon>Marasmiineae</taxon>
        <taxon>Mycenaceae</taxon>
        <taxon>Mycena</taxon>
    </lineage>
</organism>
<name>A0AAD7ADT9_9AGAR</name>
<dbReference type="EMBL" id="JARIHO010000009">
    <property type="protein sequence ID" value="KAJ7355222.1"/>
    <property type="molecule type" value="Genomic_DNA"/>
</dbReference>
<comment type="caution">
    <text evidence="1">The sequence shown here is derived from an EMBL/GenBank/DDBJ whole genome shotgun (WGS) entry which is preliminary data.</text>
</comment>
<evidence type="ECO:0000313" key="2">
    <source>
        <dbReference type="Proteomes" id="UP001218218"/>
    </source>
</evidence>
<accession>A0AAD7ADT9</accession>
<reference evidence="1" key="1">
    <citation type="submission" date="2023-03" db="EMBL/GenBank/DDBJ databases">
        <title>Massive genome expansion in bonnet fungi (Mycena s.s.) driven by repeated elements and novel gene families across ecological guilds.</title>
        <authorList>
            <consortium name="Lawrence Berkeley National Laboratory"/>
            <person name="Harder C.B."/>
            <person name="Miyauchi S."/>
            <person name="Viragh M."/>
            <person name="Kuo A."/>
            <person name="Thoen E."/>
            <person name="Andreopoulos B."/>
            <person name="Lu D."/>
            <person name="Skrede I."/>
            <person name="Drula E."/>
            <person name="Henrissat B."/>
            <person name="Morin E."/>
            <person name="Kohler A."/>
            <person name="Barry K."/>
            <person name="LaButti K."/>
            <person name="Morin E."/>
            <person name="Salamov A."/>
            <person name="Lipzen A."/>
            <person name="Mereny Z."/>
            <person name="Hegedus B."/>
            <person name="Baldrian P."/>
            <person name="Stursova M."/>
            <person name="Weitz H."/>
            <person name="Taylor A."/>
            <person name="Grigoriev I.V."/>
            <person name="Nagy L.G."/>
            <person name="Martin F."/>
            <person name="Kauserud H."/>
        </authorList>
    </citation>
    <scope>NUCLEOTIDE SEQUENCE</scope>
    <source>
        <strain evidence="1">CBHHK002</strain>
    </source>
</reference>
<proteinExistence type="predicted"/>
<evidence type="ECO:0000313" key="1">
    <source>
        <dbReference type="EMBL" id="KAJ7355222.1"/>
    </source>
</evidence>
<sequence>MRVSVGDVDFRRCTSHTLTTLEIDPSRASSLPEFITWTPKIVIDFYSTIPVIHALDFLTLPGLVRLGFYPSLNLDGIRSFRGRDASSASSNARASEVMLQRRKAFAMFTAVEKLDITLGDVLDLLQAIDTKVDKYGPDRPRPLLLPNLRHLTIHQHWIIYTDVIDVLHRRRAHEAVVEPKSVHLAIAEDVSWN</sequence>
<dbReference type="AlphaFoldDB" id="A0AAD7ADT9"/>
<gene>
    <name evidence="1" type="ORF">DFH08DRAFT_954724</name>
</gene>
<keyword evidence="2" id="KW-1185">Reference proteome</keyword>
<dbReference type="Proteomes" id="UP001218218">
    <property type="component" value="Unassembled WGS sequence"/>
</dbReference>